<protein>
    <recommendedName>
        <fullName evidence="3">Prepilin-type N-terminal cleavage/methylation domain-containing protein</fullName>
    </recommendedName>
</protein>
<comment type="caution">
    <text evidence="1">The sequence shown here is derived from an EMBL/GenBank/DDBJ whole genome shotgun (WGS) entry which is preliminary data.</text>
</comment>
<evidence type="ECO:0008006" key="3">
    <source>
        <dbReference type="Google" id="ProtNLM"/>
    </source>
</evidence>
<dbReference type="EMBL" id="SMAK01000005">
    <property type="protein sequence ID" value="TCT10727.1"/>
    <property type="molecule type" value="Genomic_DNA"/>
</dbReference>
<proteinExistence type="predicted"/>
<dbReference type="Proteomes" id="UP000295678">
    <property type="component" value="Unassembled WGS sequence"/>
</dbReference>
<dbReference type="OrthoDB" id="9915470at2"/>
<name>A0A4R3MEU7_9HYPH</name>
<dbReference type="InterPro" id="IPR007971">
    <property type="entry name" value="Bundlin"/>
</dbReference>
<dbReference type="GO" id="GO:0009289">
    <property type="term" value="C:pilus"/>
    <property type="evidence" value="ECO:0007669"/>
    <property type="project" value="InterPro"/>
</dbReference>
<organism evidence="1 2">
    <name type="scientific">Tepidamorphus gemmatus</name>
    <dbReference type="NCBI Taxonomy" id="747076"/>
    <lineage>
        <taxon>Bacteria</taxon>
        <taxon>Pseudomonadati</taxon>
        <taxon>Pseudomonadota</taxon>
        <taxon>Alphaproteobacteria</taxon>
        <taxon>Hyphomicrobiales</taxon>
        <taxon>Tepidamorphaceae</taxon>
        <taxon>Tepidamorphus</taxon>
    </lineage>
</organism>
<dbReference type="AlphaFoldDB" id="A0A4R3MEU7"/>
<accession>A0A4R3MEU7</accession>
<sequence>MDPNIAVPTLTGAITVAAGQGRLRRQAGVTLTETLLVLALAAALGAVAYRSYSSAREEARLSDMTTGAIALIGKIGQFYSAAADYSGLTPEILHKAGIVPPQFRTVTDSNGTVELRDPFGNTVDINGTGGSYALAFRRLTQAACSSLATALTSIAHRIAAGASVTAANGVIDTGANGRIYKDETTSADLAGLVDGCSQDSALLAVEVR</sequence>
<evidence type="ECO:0000313" key="2">
    <source>
        <dbReference type="Proteomes" id="UP000295678"/>
    </source>
</evidence>
<reference evidence="1 2" key="1">
    <citation type="submission" date="2019-03" db="EMBL/GenBank/DDBJ databases">
        <title>Genomic Encyclopedia of Type Strains, Phase IV (KMG-IV): sequencing the most valuable type-strain genomes for metagenomic binning, comparative biology and taxonomic classification.</title>
        <authorList>
            <person name="Goeker M."/>
        </authorList>
    </citation>
    <scope>NUCLEOTIDE SEQUENCE [LARGE SCALE GENOMIC DNA]</scope>
    <source>
        <strain evidence="1 2">DSM 19345</strain>
    </source>
</reference>
<dbReference type="RefSeq" id="WP_132806563.1">
    <property type="nucleotide sequence ID" value="NZ_SMAK01000005.1"/>
</dbReference>
<dbReference type="InterPro" id="IPR045584">
    <property type="entry name" value="Pilin-like"/>
</dbReference>
<dbReference type="SUPFAM" id="SSF54523">
    <property type="entry name" value="Pili subunits"/>
    <property type="match status" value="1"/>
</dbReference>
<dbReference type="Pfam" id="PF05307">
    <property type="entry name" value="Bundlin"/>
    <property type="match status" value="1"/>
</dbReference>
<evidence type="ECO:0000313" key="1">
    <source>
        <dbReference type="EMBL" id="TCT10727.1"/>
    </source>
</evidence>
<dbReference type="Gene3D" id="3.30.1690.10">
    <property type="entry name" value="TcpA-like pilin"/>
    <property type="match status" value="1"/>
</dbReference>
<keyword evidence="2" id="KW-1185">Reference proteome</keyword>
<gene>
    <name evidence="1" type="ORF">EDC22_105227</name>
</gene>